<dbReference type="AlphaFoldDB" id="A0A2S3Z685"/>
<sequence length="162" mass="16718">MLFAEEQDVQISELAGRIGQLALADGLTVAVAESLTAGRIAQALGAAPESSTWFAGGVVAYQSETAYRLLGVSRGRVVCAQCSEQMARGVLDAVGADVSVSVTGVGGPGPQEGERAGTVFISVSSRCAVRTIRNQFPGSPSEVVNLTTLHALTNLKKLLLES</sequence>
<evidence type="ECO:0000313" key="3">
    <source>
        <dbReference type="Proteomes" id="UP000237104"/>
    </source>
</evidence>
<dbReference type="SUPFAM" id="SSF142433">
    <property type="entry name" value="CinA-like"/>
    <property type="match status" value="1"/>
</dbReference>
<evidence type="ECO:0000313" key="2">
    <source>
        <dbReference type="EMBL" id="POH60034.1"/>
    </source>
</evidence>
<organism evidence="2 3">
    <name type="scientific">Cryobacterium zongtaii</name>
    <dbReference type="NCBI Taxonomy" id="1259217"/>
    <lineage>
        <taxon>Bacteria</taxon>
        <taxon>Bacillati</taxon>
        <taxon>Actinomycetota</taxon>
        <taxon>Actinomycetes</taxon>
        <taxon>Micrococcales</taxon>
        <taxon>Microbacteriaceae</taxon>
        <taxon>Cryobacterium</taxon>
    </lineage>
</organism>
<name>A0A2S3Z685_9MICO</name>
<comment type="caution">
    <text evidence="2">The sequence shown here is derived from an EMBL/GenBank/DDBJ whole genome shotgun (WGS) entry which is preliminary data.</text>
</comment>
<evidence type="ECO:0000259" key="1">
    <source>
        <dbReference type="Pfam" id="PF02464"/>
    </source>
</evidence>
<gene>
    <name evidence="2" type="ORF">C3B59_16305</name>
</gene>
<dbReference type="Pfam" id="PF02464">
    <property type="entry name" value="CinA"/>
    <property type="match status" value="1"/>
</dbReference>
<dbReference type="RefSeq" id="WP_103432272.1">
    <property type="nucleotide sequence ID" value="NZ_PPXF01000063.1"/>
</dbReference>
<dbReference type="InterPro" id="IPR036653">
    <property type="entry name" value="CinA-like_C"/>
</dbReference>
<dbReference type="InterPro" id="IPR008136">
    <property type="entry name" value="CinA_C"/>
</dbReference>
<dbReference type="Proteomes" id="UP000237104">
    <property type="component" value="Unassembled WGS sequence"/>
</dbReference>
<dbReference type="OrthoDB" id="1253990at2"/>
<protein>
    <submittedName>
        <fullName evidence="2">CinA family protein</fullName>
    </submittedName>
</protein>
<dbReference type="NCBIfam" id="TIGR00199">
    <property type="entry name" value="PncC_domain"/>
    <property type="match status" value="1"/>
</dbReference>
<dbReference type="Gene3D" id="3.90.950.20">
    <property type="entry name" value="CinA-like"/>
    <property type="match status" value="1"/>
</dbReference>
<reference evidence="2 3" key="1">
    <citation type="submission" date="2018-01" db="EMBL/GenBank/DDBJ databases">
        <title>Cryobacterium sp. nov., from glaciers in China.</title>
        <authorList>
            <person name="Liu Q."/>
            <person name="Xin Y.-H."/>
        </authorList>
    </citation>
    <scope>NUCLEOTIDE SEQUENCE [LARGE SCALE GENOMIC DNA]</scope>
    <source>
        <strain evidence="2 3">TMB1-8</strain>
    </source>
</reference>
<feature type="domain" description="CinA C-terminal" evidence="1">
    <location>
        <begin position="13"/>
        <end position="159"/>
    </location>
</feature>
<dbReference type="EMBL" id="PPXF01000063">
    <property type="protein sequence ID" value="POH60034.1"/>
    <property type="molecule type" value="Genomic_DNA"/>
</dbReference>
<proteinExistence type="predicted"/>
<accession>A0A2S3Z685</accession>